<organism evidence="16">
    <name type="scientific">uncultured Thermomicrobiales bacterium</name>
    <dbReference type="NCBI Taxonomy" id="1645740"/>
    <lineage>
        <taxon>Bacteria</taxon>
        <taxon>Pseudomonadati</taxon>
        <taxon>Thermomicrobiota</taxon>
        <taxon>Thermomicrobia</taxon>
        <taxon>Thermomicrobiales</taxon>
        <taxon>environmental samples</taxon>
    </lineage>
</organism>
<proteinExistence type="inferred from homology"/>
<dbReference type="PANTHER" id="PTHR11070">
    <property type="entry name" value="UVRD / RECB / PCRA DNA HELICASE FAMILY MEMBER"/>
    <property type="match status" value="1"/>
</dbReference>
<dbReference type="GO" id="GO:0033202">
    <property type="term" value="C:DNA helicase complex"/>
    <property type="evidence" value="ECO:0007669"/>
    <property type="project" value="TreeGrafter"/>
</dbReference>
<evidence type="ECO:0000256" key="3">
    <source>
        <dbReference type="ARBA" id="ARBA00022801"/>
    </source>
</evidence>
<dbReference type="InterPro" id="IPR014016">
    <property type="entry name" value="UvrD-like_ATP-bd"/>
</dbReference>
<dbReference type="Gene3D" id="1.10.486.10">
    <property type="entry name" value="PCRA, domain 4"/>
    <property type="match status" value="2"/>
</dbReference>
<evidence type="ECO:0000256" key="1">
    <source>
        <dbReference type="ARBA" id="ARBA00009922"/>
    </source>
</evidence>
<dbReference type="Gene3D" id="1.10.10.160">
    <property type="match status" value="1"/>
</dbReference>
<feature type="binding site" evidence="12">
    <location>
        <begin position="41"/>
        <end position="48"/>
    </location>
    <ligand>
        <name>ATP</name>
        <dbReference type="ChEBI" id="CHEBI:30616"/>
    </ligand>
</feature>
<reference evidence="16" key="1">
    <citation type="submission" date="2020-02" db="EMBL/GenBank/DDBJ databases">
        <authorList>
            <person name="Meier V. D."/>
        </authorList>
    </citation>
    <scope>NUCLEOTIDE SEQUENCE</scope>
    <source>
        <strain evidence="16">AVDCRST_MAG19</strain>
    </source>
</reference>
<evidence type="ECO:0000256" key="8">
    <source>
        <dbReference type="ARBA" id="ARBA00034617"/>
    </source>
</evidence>
<dbReference type="Gene3D" id="3.40.50.300">
    <property type="entry name" value="P-loop containing nucleotide triphosphate hydrolases"/>
    <property type="match status" value="3"/>
</dbReference>
<evidence type="ECO:0000259" key="15">
    <source>
        <dbReference type="PROSITE" id="PS51217"/>
    </source>
</evidence>
<dbReference type="EC" id="5.6.2.4" evidence="9"/>
<evidence type="ECO:0000256" key="5">
    <source>
        <dbReference type="ARBA" id="ARBA00022840"/>
    </source>
</evidence>
<dbReference type="Pfam" id="PF13361">
    <property type="entry name" value="UvrD_C"/>
    <property type="match status" value="2"/>
</dbReference>
<keyword evidence="6" id="KW-0238">DNA-binding</keyword>
<evidence type="ECO:0000256" key="13">
    <source>
        <dbReference type="SAM" id="MobiDB-lite"/>
    </source>
</evidence>
<feature type="region of interest" description="Disordered" evidence="13">
    <location>
        <begin position="703"/>
        <end position="734"/>
    </location>
</feature>
<dbReference type="PROSITE" id="PS51217">
    <property type="entry name" value="UVRD_HELICASE_CTER"/>
    <property type="match status" value="1"/>
</dbReference>
<dbReference type="Pfam" id="PF00580">
    <property type="entry name" value="UvrD-helicase"/>
    <property type="match status" value="1"/>
</dbReference>
<evidence type="ECO:0000256" key="10">
    <source>
        <dbReference type="ARBA" id="ARBA00034923"/>
    </source>
</evidence>
<evidence type="ECO:0000256" key="6">
    <source>
        <dbReference type="ARBA" id="ARBA00023125"/>
    </source>
</evidence>
<evidence type="ECO:0000256" key="7">
    <source>
        <dbReference type="ARBA" id="ARBA00023235"/>
    </source>
</evidence>
<keyword evidence="4 12" id="KW-0347">Helicase</keyword>
<comment type="similarity">
    <text evidence="1">Belongs to the helicase family. UvrD subfamily.</text>
</comment>
<evidence type="ECO:0000256" key="11">
    <source>
        <dbReference type="ARBA" id="ARBA00048988"/>
    </source>
</evidence>
<gene>
    <name evidence="16" type="ORF">AVDCRST_MAG19-3826</name>
</gene>
<dbReference type="EMBL" id="CADCWL010000212">
    <property type="protein sequence ID" value="CAA9579986.1"/>
    <property type="molecule type" value="Genomic_DNA"/>
</dbReference>
<dbReference type="InterPro" id="IPR027417">
    <property type="entry name" value="P-loop_NTPase"/>
</dbReference>
<keyword evidence="5 12" id="KW-0067">ATP-binding</keyword>
<dbReference type="GO" id="GO:0003677">
    <property type="term" value="F:DNA binding"/>
    <property type="evidence" value="ECO:0007669"/>
    <property type="project" value="UniProtKB-KW"/>
</dbReference>
<dbReference type="GO" id="GO:0005524">
    <property type="term" value="F:ATP binding"/>
    <property type="evidence" value="ECO:0007669"/>
    <property type="project" value="UniProtKB-UniRule"/>
</dbReference>
<protein>
    <recommendedName>
        <fullName evidence="9">DNA 3'-5' helicase</fullName>
        <ecNumber evidence="9">5.6.2.4</ecNumber>
    </recommendedName>
    <alternativeName>
        <fullName evidence="10">DNA 3'-5' helicase II</fullName>
    </alternativeName>
</protein>
<dbReference type="InterPro" id="IPR013986">
    <property type="entry name" value="DExx_box_DNA_helicase_dom_sf"/>
</dbReference>
<keyword evidence="2 12" id="KW-0547">Nucleotide-binding</keyword>
<dbReference type="PANTHER" id="PTHR11070:SF2">
    <property type="entry name" value="ATP-DEPENDENT DNA HELICASE SRS2"/>
    <property type="match status" value="1"/>
</dbReference>
<keyword evidence="3 12" id="KW-0378">Hydrolase</keyword>
<feature type="domain" description="UvrD-like helicase ATP-binding" evidence="14">
    <location>
        <begin position="20"/>
        <end position="304"/>
    </location>
</feature>
<dbReference type="GO" id="GO:0043138">
    <property type="term" value="F:3'-5' DNA helicase activity"/>
    <property type="evidence" value="ECO:0007669"/>
    <property type="project" value="UniProtKB-EC"/>
</dbReference>
<name>A0A6J4VJP6_9BACT</name>
<evidence type="ECO:0000313" key="16">
    <source>
        <dbReference type="EMBL" id="CAA9579986.1"/>
    </source>
</evidence>
<dbReference type="GO" id="GO:0016787">
    <property type="term" value="F:hydrolase activity"/>
    <property type="evidence" value="ECO:0007669"/>
    <property type="project" value="UniProtKB-UniRule"/>
</dbReference>
<dbReference type="Pfam" id="PF21196">
    <property type="entry name" value="PcrA_UvrD_tudor"/>
    <property type="match status" value="1"/>
</dbReference>
<feature type="domain" description="UvrD-like helicase C-terminal" evidence="15">
    <location>
        <begin position="305"/>
        <end position="613"/>
    </location>
</feature>
<comment type="catalytic activity">
    <reaction evidence="11">
        <text>ATP + H2O = ADP + phosphate + H(+)</text>
        <dbReference type="Rhea" id="RHEA:13065"/>
        <dbReference type="ChEBI" id="CHEBI:15377"/>
        <dbReference type="ChEBI" id="CHEBI:15378"/>
        <dbReference type="ChEBI" id="CHEBI:30616"/>
        <dbReference type="ChEBI" id="CHEBI:43474"/>
        <dbReference type="ChEBI" id="CHEBI:456216"/>
        <dbReference type="EC" id="5.6.2.4"/>
    </reaction>
</comment>
<evidence type="ECO:0000256" key="12">
    <source>
        <dbReference type="PROSITE-ProRule" id="PRU00560"/>
    </source>
</evidence>
<evidence type="ECO:0000256" key="2">
    <source>
        <dbReference type="ARBA" id="ARBA00022741"/>
    </source>
</evidence>
<accession>A0A6J4VJP6</accession>
<evidence type="ECO:0000259" key="14">
    <source>
        <dbReference type="PROSITE" id="PS51198"/>
    </source>
</evidence>
<dbReference type="CDD" id="cd18807">
    <property type="entry name" value="SF1_C_UvrD"/>
    <property type="match status" value="1"/>
</dbReference>
<dbReference type="InterPro" id="IPR014017">
    <property type="entry name" value="DNA_helicase_UvrD-like_C"/>
</dbReference>
<dbReference type="CDD" id="cd17932">
    <property type="entry name" value="DEXQc_UvrD"/>
    <property type="match status" value="1"/>
</dbReference>
<evidence type="ECO:0000256" key="4">
    <source>
        <dbReference type="ARBA" id="ARBA00022806"/>
    </source>
</evidence>
<dbReference type="AlphaFoldDB" id="A0A6J4VJP6"/>
<dbReference type="PROSITE" id="PS51198">
    <property type="entry name" value="UVRD_HELICASE_ATP_BIND"/>
    <property type="match status" value="1"/>
</dbReference>
<keyword evidence="7" id="KW-0413">Isomerase</keyword>
<evidence type="ECO:0000256" key="9">
    <source>
        <dbReference type="ARBA" id="ARBA00034808"/>
    </source>
</evidence>
<dbReference type="GO" id="GO:0005829">
    <property type="term" value="C:cytosol"/>
    <property type="evidence" value="ECO:0007669"/>
    <property type="project" value="TreeGrafter"/>
</dbReference>
<dbReference type="SUPFAM" id="SSF52540">
    <property type="entry name" value="P-loop containing nucleoside triphosphate hydrolases"/>
    <property type="match status" value="1"/>
</dbReference>
<dbReference type="InterPro" id="IPR000212">
    <property type="entry name" value="DNA_helicase_UvrD/REP"/>
</dbReference>
<comment type="catalytic activity">
    <reaction evidence="8">
        <text>Couples ATP hydrolysis with the unwinding of duplex DNA by translocating in the 3'-5' direction.</text>
        <dbReference type="EC" id="5.6.2.4"/>
    </reaction>
</comment>
<dbReference type="GO" id="GO:0000725">
    <property type="term" value="P:recombinational repair"/>
    <property type="evidence" value="ECO:0007669"/>
    <property type="project" value="TreeGrafter"/>
</dbReference>
<sequence length="790" mass="87274">MSQTAPMPDIAVPTDQRLLAGLNAEQQEAVTTTEGPVLVVAGPGSGKTRVLTHRIAYLLEERNVPGERVLAVTFTNKAAREMRDRIERLLGGRGAEGLVMGTFHSFGVRLLRQNPGVVADRLGILPNFLIYDDSDQIDTAKRSVIAVGLDPKQLAPRRVLSRISAAKSLLVGPEEFAQEVETYDDEVVARVYKEYQRTLRRANAVDFDDLLALPIRLFDEAPGLLERYQERFQYVLVDEYQDTNRVQYVLVSALSAKHRNLFVVGDPDQSIYAWRQADIRNILDFEKDYPDARRIHLELNYRSTRRIVETADRVIRENTQRIDRRLRTENEDGAQIGVRELSDQNHEAQFVVGEIRRLLNTGGIRSGDDVAVMYRTTAQSRVLEEAFRVSDIPYRIVGGVRFYDRKEVKDVLAVLRLLHNPADEVSLQRIIDNQPLGRGLGPKAVDAVRAWSALHGEPLLGGFLALAPARLRGLGGADDGIADDGAAPDVVGRGGAASAPELGGAARAAAQKLGTVFAELRALNGQVPLVELFDAVVERTGYAASFNHDNEEEMQRWANVLELRADLEKYDLLAPAEALPTYLEQVALVSDADTMEEDGRGRVTLITLHSAKGLEFPVVFIAGVEEGLLPISRAVEAEFADPMPLEEERRLFYVGITRAERLLYVTYTGNRVTYGRYQPAVASRFLANIPDGHVQSLGRRQTAAGASRLQDRVKRPFPGDTPFPGAPTASAAPPKPAVVYAPGQRVFHPKFGEGQVAEATERAGDQELAIDFARHGRKRLLASLAPMDLL</sequence>